<evidence type="ECO:0000313" key="1">
    <source>
        <dbReference type="EMBL" id="KAI4297129.1"/>
    </source>
</evidence>
<sequence length="514" mass="57440">MAYFPLSFFLLLPLLSWASPTPSESSFKNCIGIASIILNPSSPLYTQALESSQQNPRWLNSTSKPLFIITPLKESEVQAAILCSKKHKLQVRIRSGGHDYEGLSFLADTPFVIIDLISLRSIEINLAEETAWVQTGATVGELYYKIAQLSKVHGFPAGLCPSIGLGGHISGGGFGTLLRKHGIAADHVLDAYLIDANGNLLDRKAMGEDLFWAIRGGGGGSFGIVLAWKIRLVRVPATVTAFTVGKTLEEGATKLFHRWQYIANKLHKDLFIRIIAQNLGGSGSGIRASFNSLFLGGKETLIPLMKEQFPELGLQEKDCIEMSWIQSTLYFSGYQKDDPLELLLNRTTTFKAYYKAKSDFVTVPIPETALEGVWKLFQEEDALALMITDPFGGRMDEISASHIAFPHRKGNIYNIQYMIKWDVNSNEIEKRHVQWIRKLYIYMAPYVSKSPRAAYFNYRDLDIGTNKHGGNTSYSEASVWGKKYFKGNFKRLAQVKTKADPGNFFRNEQSIPLL</sequence>
<organism evidence="1 2">
    <name type="scientific">Bauhinia variegata</name>
    <name type="common">Purple orchid tree</name>
    <name type="synonym">Phanera variegata</name>
    <dbReference type="NCBI Taxonomy" id="167791"/>
    <lineage>
        <taxon>Eukaryota</taxon>
        <taxon>Viridiplantae</taxon>
        <taxon>Streptophyta</taxon>
        <taxon>Embryophyta</taxon>
        <taxon>Tracheophyta</taxon>
        <taxon>Spermatophyta</taxon>
        <taxon>Magnoliopsida</taxon>
        <taxon>eudicotyledons</taxon>
        <taxon>Gunneridae</taxon>
        <taxon>Pentapetalae</taxon>
        <taxon>rosids</taxon>
        <taxon>fabids</taxon>
        <taxon>Fabales</taxon>
        <taxon>Fabaceae</taxon>
        <taxon>Cercidoideae</taxon>
        <taxon>Cercideae</taxon>
        <taxon>Bauhiniinae</taxon>
        <taxon>Bauhinia</taxon>
    </lineage>
</organism>
<gene>
    <name evidence="1" type="ORF">L6164_037033</name>
</gene>
<evidence type="ECO:0000313" key="2">
    <source>
        <dbReference type="Proteomes" id="UP000828941"/>
    </source>
</evidence>
<protein>
    <submittedName>
        <fullName evidence="1">Uncharacterized protein</fullName>
    </submittedName>
</protein>
<comment type="caution">
    <text evidence="1">The sequence shown here is derived from an EMBL/GenBank/DDBJ whole genome shotgun (WGS) entry which is preliminary data.</text>
</comment>
<dbReference type="Proteomes" id="UP000828941">
    <property type="component" value="Chromosome 14"/>
</dbReference>
<accession>A0ACB9KIX0</accession>
<name>A0ACB9KIX0_BAUVA</name>
<proteinExistence type="predicted"/>
<dbReference type="EMBL" id="CM039439">
    <property type="protein sequence ID" value="KAI4297129.1"/>
    <property type="molecule type" value="Genomic_DNA"/>
</dbReference>
<reference evidence="1 2" key="1">
    <citation type="journal article" date="2022" name="DNA Res.">
        <title>Chromosomal-level genome assembly of the orchid tree Bauhinia variegata (Leguminosae; Cercidoideae) supports the allotetraploid origin hypothesis of Bauhinia.</title>
        <authorList>
            <person name="Zhong Y."/>
            <person name="Chen Y."/>
            <person name="Zheng D."/>
            <person name="Pang J."/>
            <person name="Liu Y."/>
            <person name="Luo S."/>
            <person name="Meng S."/>
            <person name="Qian L."/>
            <person name="Wei D."/>
            <person name="Dai S."/>
            <person name="Zhou R."/>
        </authorList>
    </citation>
    <scope>NUCLEOTIDE SEQUENCE [LARGE SCALE GENOMIC DNA]</scope>
    <source>
        <strain evidence="1">BV-YZ2020</strain>
    </source>
</reference>
<keyword evidence="2" id="KW-1185">Reference proteome</keyword>